<feature type="domain" description="Leucine-binding protein" evidence="4">
    <location>
        <begin position="31"/>
        <end position="367"/>
    </location>
</feature>
<feature type="chain" id="PRO_5016581257" evidence="3">
    <location>
        <begin position="22"/>
        <end position="402"/>
    </location>
</feature>
<dbReference type="PANTHER" id="PTHR30483">
    <property type="entry name" value="LEUCINE-SPECIFIC-BINDING PROTEIN"/>
    <property type="match status" value="1"/>
</dbReference>
<evidence type="ECO:0000256" key="2">
    <source>
        <dbReference type="ARBA" id="ARBA00022729"/>
    </source>
</evidence>
<evidence type="ECO:0000256" key="1">
    <source>
        <dbReference type="ARBA" id="ARBA00010062"/>
    </source>
</evidence>
<dbReference type="InterPro" id="IPR028081">
    <property type="entry name" value="Leu-bd"/>
</dbReference>
<dbReference type="Pfam" id="PF13458">
    <property type="entry name" value="Peripla_BP_6"/>
    <property type="match status" value="1"/>
</dbReference>
<organism evidence="5 6">
    <name type="scientific">Cupriavidus neocaledonicus</name>
    <dbReference type="NCBI Taxonomy" id="1040979"/>
    <lineage>
        <taxon>Bacteria</taxon>
        <taxon>Pseudomonadati</taxon>
        <taxon>Pseudomonadota</taxon>
        <taxon>Betaproteobacteria</taxon>
        <taxon>Burkholderiales</taxon>
        <taxon>Burkholderiaceae</taxon>
        <taxon>Cupriavidus</taxon>
    </lineage>
</organism>
<geneLocation type="plasmid" evidence="6">
    <name>ii</name>
</geneLocation>
<accession>A0A375HL54</accession>
<evidence type="ECO:0000313" key="5">
    <source>
        <dbReference type="EMBL" id="SPD58978.1"/>
    </source>
</evidence>
<dbReference type="InterPro" id="IPR028082">
    <property type="entry name" value="Peripla_BP_I"/>
</dbReference>
<gene>
    <name evidence="5" type="ORF">CBM2607_MP10380</name>
</gene>
<dbReference type="AlphaFoldDB" id="A0A375HL54"/>
<dbReference type="SUPFAM" id="SSF53822">
    <property type="entry name" value="Periplasmic binding protein-like I"/>
    <property type="match status" value="1"/>
</dbReference>
<dbReference type="RefSeq" id="WP_115678500.1">
    <property type="nucleotide sequence ID" value="NZ_LT984807.1"/>
</dbReference>
<reference evidence="5 6" key="1">
    <citation type="submission" date="2018-01" db="EMBL/GenBank/DDBJ databases">
        <authorList>
            <person name="Clerissi C."/>
        </authorList>
    </citation>
    <scope>NUCLEOTIDE SEQUENCE [LARGE SCALE GENOMIC DNA]</scope>
    <source>
        <strain evidence="5">Cupriavidus taiwanensis STM 6160</strain>
        <plasmid evidence="6">ii</plasmid>
    </source>
</reference>
<dbReference type="InterPro" id="IPR051010">
    <property type="entry name" value="BCAA_transport"/>
</dbReference>
<keyword evidence="5" id="KW-0614">Plasmid</keyword>
<dbReference type="PANTHER" id="PTHR30483:SF6">
    <property type="entry name" value="PERIPLASMIC BINDING PROTEIN OF ABC TRANSPORTER FOR NATURAL AMINO ACIDS"/>
    <property type="match status" value="1"/>
</dbReference>
<dbReference type="Proteomes" id="UP000255168">
    <property type="component" value="Plasmid II"/>
</dbReference>
<keyword evidence="2 3" id="KW-0732">Signal</keyword>
<dbReference type="CDD" id="cd06327">
    <property type="entry name" value="PBP1_SBP-like"/>
    <property type="match status" value="1"/>
</dbReference>
<feature type="signal peptide" evidence="3">
    <location>
        <begin position="1"/>
        <end position="21"/>
    </location>
</feature>
<evidence type="ECO:0000259" key="4">
    <source>
        <dbReference type="Pfam" id="PF13458"/>
    </source>
</evidence>
<name>A0A375HL54_9BURK</name>
<proteinExistence type="inferred from homology"/>
<dbReference type="Gene3D" id="3.40.50.2300">
    <property type="match status" value="2"/>
</dbReference>
<evidence type="ECO:0000256" key="3">
    <source>
        <dbReference type="SAM" id="SignalP"/>
    </source>
</evidence>
<comment type="similarity">
    <text evidence="1">Belongs to the leucine-binding protein family.</text>
</comment>
<dbReference type="EMBL" id="LT984807">
    <property type="protein sequence ID" value="SPD58978.1"/>
    <property type="molecule type" value="Genomic_DNA"/>
</dbReference>
<evidence type="ECO:0000313" key="6">
    <source>
        <dbReference type="Proteomes" id="UP000255168"/>
    </source>
</evidence>
<protein>
    <submittedName>
        <fullName evidence="5">ABC transport system permease protein</fullName>
    </submittedName>
</protein>
<sequence length="402" mass="43255">MKMTKLAAALAALATGMVATAAMGQVSNDRVKLGFITDMSSLYADIDGKGGLDAVKMAIEDHGGKALGKPIEIVSADHQNKADIAASKAREWMDQEGLDMLLGGTNSGTALAMNKIASEKKRVYFNVGAGTARLTNEECSPYTVHYAYDTVALAKGTGSAVVKQGGKSWFFLTADYAFGHSLESDTAAVVKANGGTVAGQVRHPLSASDFSSFLLQAQSSKAQILGLANAGGDTINAIKAAKEFGIGRSMKITGLLMFINDVHSLGLKNTEGLLMTDSWYWDMNDDTRKFANRFFMRNKKMPSSLQAADYSAVSTYLKAVEAARTDDPDKVMAELKKMKINDLYTRGYIRQDGRGIHDMYLMQVKSAAESKKPWDYLKVVATIPGEQAFGTVAESKCALLKK</sequence>